<keyword evidence="8" id="KW-0804">Transcription</keyword>
<dbReference type="SMART" id="SM00448">
    <property type="entry name" value="REC"/>
    <property type="match status" value="1"/>
</dbReference>
<dbReference type="InterPro" id="IPR011006">
    <property type="entry name" value="CheY-like_superfamily"/>
</dbReference>
<comment type="function">
    <text evidence="9">May play the central regulatory role in sporulation. It may be an element of the effector pathway responsible for the activation of sporulation genes in response to nutritional stress. Spo0A may act in concert with spo0H (a sigma factor) to control the expression of some genes that are critical to the sporulation process.</text>
</comment>
<evidence type="ECO:0000256" key="8">
    <source>
        <dbReference type="ARBA" id="ARBA00023163"/>
    </source>
</evidence>
<evidence type="ECO:0000256" key="1">
    <source>
        <dbReference type="ARBA" id="ARBA00004496"/>
    </source>
</evidence>
<dbReference type="Pfam" id="PF12833">
    <property type="entry name" value="HTH_18"/>
    <property type="match status" value="1"/>
</dbReference>
<keyword evidence="4 10" id="KW-0597">Phosphoprotein</keyword>
<feature type="domain" description="HTH araC/xylS-type" evidence="11">
    <location>
        <begin position="429"/>
        <end position="527"/>
    </location>
</feature>
<evidence type="ECO:0000313" key="13">
    <source>
        <dbReference type="EMBL" id="HIQ96895.1"/>
    </source>
</evidence>
<protein>
    <recommendedName>
        <fullName evidence="2">Stage 0 sporulation protein A homolog</fullName>
    </recommendedName>
</protein>
<evidence type="ECO:0000256" key="10">
    <source>
        <dbReference type="PROSITE-ProRule" id="PRU00169"/>
    </source>
</evidence>
<evidence type="ECO:0000259" key="12">
    <source>
        <dbReference type="PROSITE" id="PS50110"/>
    </source>
</evidence>
<accession>A0A9D0ZWX5</accession>
<organism evidence="13 14">
    <name type="scientific">Candidatus Limivivens merdigallinarum</name>
    <dbReference type="NCBI Taxonomy" id="2840859"/>
    <lineage>
        <taxon>Bacteria</taxon>
        <taxon>Bacillati</taxon>
        <taxon>Bacillota</taxon>
        <taxon>Clostridia</taxon>
        <taxon>Lachnospirales</taxon>
        <taxon>Lachnospiraceae</taxon>
        <taxon>Lachnospiraceae incertae sedis</taxon>
        <taxon>Candidatus Limivivens</taxon>
    </lineage>
</organism>
<reference evidence="13" key="1">
    <citation type="submission" date="2020-10" db="EMBL/GenBank/DDBJ databases">
        <authorList>
            <person name="Gilroy R."/>
        </authorList>
    </citation>
    <scope>NUCLEOTIDE SEQUENCE</scope>
    <source>
        <strain evidence="13">ChiSjej3B21-11622</strain>
    </source>
</reference>
<gene>
    <name evidence="13" type="ORF">IAB26_10055</name>
</gene>
<dbReference type="Gene3D" id="3.40.50.2300">
    <property type="match status" value="1"/>
</dbReference>
<dbReference type="InterPro" id="IPR009057">
    <property type="entry name" value="Homeodomain-like_sf"/>
</dbReference>
<dbReference type="GO" id="GO:0000160">
    <property type="term" value="P:phosphorelay signal transduction system"/>
    <property type="evidence" value="ECO:0007669"/>
    <property type="project" value="UniProtKB-KW"/>
</dbReference>
<dbReference type="SUPFAM" id="SSF46689">
    <property type="entry name" value="Homeodomain-like"/>
    <property type="match status" value="2"/>
</dbReference>
<evidence type="ECO:0000256" key="7">
    <source>
        <dbReference type="ARBA" id="ARBA00023125"/>
    </source>
</evidence>
<dbReference type="CDD" id="cd17536">
    <property type="entry name" value="REC_YesN-like"/>
    <property type="match status" value="1"/>
</dbReference>
<evidence type="ECO:0000256" key="4">
    <source>
        <dbReference type="ARBA" id="ARBA00022553"/>
    </source>
</evidence>
<name>A0A9D0ZWX5_9FIRM</name>
<evidence type="ECO:0000256" key="5">
    <source>
        <dbReference type="ARBA" id="ARBA00023012"/>
    </source>
</evidence>
<dbReference type="AlphaFoldDB" id="A0A9D0ZWX5"/>
<feature type="domain" description="Response regulatory" evidence="12">
    <location>
        <begin position="3"/>
        <end position="120"/>
    </location>
</feature>
<comment type="caution">
    <text evidence="13">The sequence shown here is derived from an EMBL/GenBank/DDBJ whole genome shotgun (WGS) entry which is preliminary data.</text>
</comment>
<dbReference type="SMART" id="SM00342">
    <property type="entry name" value="HTH_ARAC"/>
    <property type="match status" value="1"/>
</dbReference>
<feature type="modified residue" description="4-aspartylphosphate" evidence="10">
    <location>
        <position position="55"/>
    </location>
</feature>
<dbReference type="PROSITE" id="PS01124">
    <property type="entry name" value="HTH_ARAC_FAMILY_2"/>
    <property type="match status" value="1"/>
</dbReference>
<evidence type="ECO:0000313" key="14">
    <source>
        <dbReference type="Proteomes" id="UP000886886"/>
    </source>
</evidence>
<dbReference type="PROSITE" id="PS00041">
    <property type="entry name" value="HTH_ARAC_FAMILY_1"/>
    <property type="match status" value="1"/>
</dbReference>
<dbReference type="Pfam" id="PF00072">
    <property type="entry name" value="Response_reg"/>
    <property type="match status" value="1"/>
</dbReference>
<evidence type="ECO:0000256" key="6">
    <source>
        <dbReference type="ARBA" id="ARBA00023015"/>
    </source>
</evidence>
<keyword evidence="3" id="KW-0963">Cytoplasm</keyword>
<dbReference type="PANTHER" id="PTHR42713">
    <property type="entry name" value="HISTIDINE KINASE-RELATED"/>
    <property type="match status" value="1"/>
</dbReference>
<dbReference type="GO" id="GO:0043565">
    <property type="term" value="F:sequence-specific DNA binding"/>
    <property type="evidence" value="ECO:0007669"/>
    <property type="project" value="InterPro"/>
</dbReference>
<dbReference type="InterPro" id="IPR001789">
    <property type="entry name" value="Sig_transdc_resp-reg_receiver"/>
</dbReference>
<evidence type="ECO:0000256" key="9">
    <source>
        <dbReference type="ARBA" id="ARBA00024867"/>
    </source>
</evidence>
<keyword evidence="5" id="KW-0902">Two-component regulatory system</keyword>
<comment type="subcellular location">
    <subcellularLocation>
        <location evidence="1">Cytoplasm</location>
    </subcellularLocation>
</comment>
<keyword evidence="7" id="KW-0238">DNA-binding</keyword>
<proteinExistence type="predicted"/>
<keyword evidence="6" id="KW-0805">Transcription regulation</keyword>
<dbReference type="Gene3D" id="1.10.10.60">
    <property type="entry name" value="Homeodomain-like"/>
    <property type="match status" value="2"/>
</dbReference>
<sequence>MVKLVVADDEEKVCRLIIALGDWERLGIEVVGTAANGLEAAELVAREKADILITDIRMPGLNGLELIEKIKKISSEIKIMIISGYANFEYAQQALKQGVNDYLLKPINREALNEALSKMVGQIETEQKNHLAIHDFQREREEEVTKLRKVLVKDLLDSRSLFLNEELLAEKYYFHAQPGAYQAVAVKRDVAITEKVQTSGEFLFEKLKEILERELAKECNDFLFVSSGEYLFGILNFPIRNNENIRKAVRSSFNQILARKDFLGGAELTAGMGTLVKKAEELPMTFLAAKRAVEERLVEGVGRMLEIDSDGGSLFEKKLTGKFTRNLENALQTLNTEEIVNTVQAIYKEAVETPRVHGWEILELVCQCGCLFILRMDFSDKTELQKEFERNCDNYISTKELFGYLENFMVEKIDQLIAGRKEDSVRPVRLAKQYIHNHYQEQITLEEVSEHVGLTAAYFSVLFKKETEIGFAKYLMNERIEGAKELLRETSLSVGEVCRKVGYNDLKHFTRLFEKSVGVKPAVYRKLYG</sequence>
<dbReference type="InterPro" id="IPR018060">
    <property type="entry name" value="HTH_AraC"/>
</dbReference>
<evidence type="ECO:0000259" key="11">
    <source>
        <dbReference type="PROSITE" id="PS01124"/>
    </source>
</evidence>
<evidence type="ECO:0000256" key="3">
    <source>
        <dbReference type="ARBA" id="ARBA00022490"/>
    </source>
</evidence>
<dbReference type="EMBL" id="DVFT01000147">
    <property type="protein sequence ID" value="HIQ96895.1"/>
    <property type="molecule type" value="Genomic_DNA"/>
</dbReference>
<dbReference type="PROSITE" id="PS50110">
    <property type="entry name" value="RESPONSE_REGULATORY"/>
    <property type="match status" value="1"/>
</dbReference>
<dbReference type="InterPro" id="IPR018062">
    <property type="entry name" value="HTH_AraC-typ_CS"/>
</dbReference>
<dbReference type="InterPro" id="IPR051552">
    <property type="entry name" value="HptR"/>
</dbReference>
<dbReference type="SUPFAM" id="SSF52172">
    <property type="entry name" value="CheY-like"/>
    <property type="match status" value="1"/>
</dbReference>
<dbReference type="GO" id="GO:0003700">
    <property type="term" value="F:DNA-binding transcription factor activity"/>
    <property type="evidence" value="ECO:0007669"/>
    <property type="project" value="InterPro"/>
</dbReference>
<evidence type="ECO:0000256" key="2">
    <source>
        <dbReference type="ARBA" id="ARBA00018672"/>
    </source>
</evidence>
<dbReference type="PANTHER" id="PTHR42713:SF3">
    <property type="entry name" value="TRANSCRIPTIONAL REGULATORY PROTEIN HPTR"/>
    <property type="match status" value="1"/>
</dbReference>
<reference evidence="13" key="2">
    <citation type="journal article" date="2021" name="PeerJ">
        <title>Extensive microbial diversity within the chicken gut microbiome revealed by metagenomics and culture.</title>
        <authorList>
            <person name="Gilroy R."/>
            <person name="Ravi A."/>
            <person name="Getino M."/>
            <person name="Pursley I."/>
            <person name="Horton D.L."/>
            <person name="Alikhan N.F."/>
            <person name="Baker D."/>
            <person name="Gharbi K."/>
            <person name="Hall N."/>
            <person name="Watson M."/>
            <person name="Adriaenssens E.M."/>
            <person name="Foster-Nyarko E."/>
            <person name="Jarju S."/>
            <person name="Secka A."/>
            <person name="Antonio M."/>
            <person name="Oren A."/>
            <person name="Chaudhuri R.R."/>
            <person name="La Ragione R."/>
            <person name="Hildebrand F."/>
            <person name="Pallen M.J."/>
        </authorList>
    </citation>
    <scope>NUCLEOTIDE SEQUENCE</scope>
    <source>
        <strain evidence="13">ChiSjej3B21-11622</strain>
    </source>
</reference>
<dbReference type="Proteomes" id="UP000886886">
    <property type="component" value="Unassembled WGS sequence"/>
</dbReference>
<dbReference type="GO" id="GO:0005737">
    <property type="term" value="C:cytoplasm"/>
    <property type="evidence" value="ECO:0007669"/>
    <property type="project" value="UniProtKB-SubCell"/>
</dbReference>